<evidence type="ECO:0000313" key="7">
    <source>
        <dbReference type="EMBL" id="QCP35734.1"/>
    </source>
</evidence>
<feature type="transmembrane region" description="Helical" evidence="6">
    <location>
        <begin position="60"/>
        <end position="80"/>
    </location>
</feature>
<evidence type="ECO:0000256" key="3">
    <source>
        <dbReference type="ARBA" id="ARBA00022692"/>
    </source>
</evidence>
<dbReference type="GO" id="GO:0005886">
    <property type="term" value="C:plasma membrane"/>
    <property type="evidence" value="ECO:0007669"/>
    <property type="project" value="UniProtKB-SubCell"/>
</dbReference>
<evidence type="ECO:0000256" key="5">
    <source>
        <dbReference type="ARBA" id="ARBA00023136"/>
    </source>
</evidence>
<keyword evidence="4 6" id="KW-1133">Transmembrane helix</keyword>
<keyword evidence="2" id="KW-1003">Cell membrane</keyword>
<dbReference type="RefSeq" id="WP_137329058.1">
    <property type="nucleotide sequence ID" value="NZ_CP040058.1"/>
</dbReference>
<evidence type="ECO:0000256" key="4">
    <source>
        <dbReference type="ARBA" id="ARBA00022989"/>
    </source>
</evidence>
<evidence type="ECO:0000256" key="6">
    <source>
        <dbReference type="SAM" id="Phobius"/>
    </source>
</evidence>
<reference evidence="7 8" key="1">
    <citation type="submission" date="2019-05" db="EMBL/GenBank/DDBJ databases">
        <title>Complete genome sequencing of Anaerostipes rhamnosivorans.</title>
        <authorList>
            <person name="Bui T.P.N."/>
            <person name="de Vos W.M."/>
        </authorList>
    </citation>
    <scope>NUCLEOTIDE SEQUENCE [LARGE SCALE GENOMIC DNA]</scope>
    <source>
        <strain evidence="7 8">1y2</strain>
    </source>
</reference>
<accession>A0A4P8III9</accession>
<dbReference type="KEGG" id="arf:AR1Y2_2280"/>
<feature type="transmembrane region" description="Helical" evidence="6">
    <location>
        <begin position="269"/>
        <end position="286"/>
    </location>
</feature>
<feature type="transmembrane region" description="Helical" evidence="6">
    <location>
        <begin position="134"/>
        <end position="155"/>
    </location>
</feature>
<dbReference type="InterPro" id="IPR001851">
    <property type="entry name" value="ABC_transp_permease"/>
</dbReference>
<sequence>MDLAVNMQSAIAQGTLWGIMALGVYITFRILDIPDLSCEGTFALGGCISAVMIVKGVNPFVSLIIALAAGMAAGAVTGFLHTKLKIPAILAGILTMIALYSVNIRIMGQPNTSLLGEDTAFTQAIDALKLDQTMATLLVGAVISIFVVLCIYWFCGTEIGCALRATGNNEYMVRALGANTNTSKVIGLVISNGMISVSGALVGQSQGYGDIKMGTGAIVIGLASIVIGEVIFGKRFNFMYILASVVFGSIIYRMIISLVLYMGLSTDDMKLFTALVVALALGIPAIKARYSQKRIPGKGGNTTC</sequence>
<dbReference type="PRINTS" id="PR00173">
    <property type="entry name" value="EDTRNSPORT"/>
</dbReference>
<dbReference type="AlphaFoldDB" id="A0A4P8III9"/>
<keyword evidence="5 6" id="KW-0472">Membrane</keyword>
<evidence type="ECO:0000256" key="1">
    <source>
        <dbReference type="ARBA" id="ARBA00004651"/>
    </source>
</evidence>
<feature type="transmembrane region" description="Helical" evidence="6">
    <location>
        <begin position="239"/>
        <end position="263"/>
    </location>
</feature>
<dbReference type="PANTHER" id="PTHR32196:SF69">
    <property type="entry name" value="BRANCHED-CHAIN AMINO ACID TRANSPORT SYSTEM, PERMEASE PROTEIN"/>
    <property type="match status" value="1"/>
</dbReference>
<dbReference type="OrthoDB" id="9778389at2"/>
<dbReference type="GO" id="GO:0022857">
    <property type="term" value="F:transmembrane transporter activity"/>
    <property type="evidence" value="ECO:0007669"/>
    <property type="project" value="InterPro"/>
</dbReference>
<evidence type="ECO:0000256" key="2">
    <source>
        <dbReference type="ARBA" id="ARBA00022475"/>
    </source>
</evidence>
<dbReference type="Proteomes" id="UP000298653">
    <property type="component" value="Chromosome"/>
</dbReference>
<comment type="subcellular location">
    <subcellularLocation>
        <location evidence="1">Cell membrane</location>
        <topology evidence="1">Multi-pass membrane protein</topology>
    </subcellularLocation>
</comment>
<feature type="transmembrane region" description="Helical" evidence="6">
    <location>
        <begin position="185"/>
        <end position="202"/>
    </location>
</feature>
<dbReference type="PANTHER" id="PTHR32196">
    <property type="entry name" value="ABC TRANSPORTER PERMEASE PROTEIN YPHD-RELATED-RELATED"/>
    <property type="match status" value="1"/>
</dbReference>
<feature type="transmembrane region" description="Helical" evidence="6">
    <location>
        <begin position="214"/>
        <end position="232"/>
    </location>
</feature>
<proteinExistence type="predicted"/>
<keyword evidence="3 6" id="KW-0812">Transmembrane</keyword>
<name>A0A4P8III9_9FIRM</name>
<gene>
    <name evidence="7" type="ORF">AR1Y2_2280</name>
</gene>
<dbReference type="CDD" id="cd06574">
    <property type="entry name" value="TM_PBP1_branched-chain-AA_like"/>
    <property type="match status" value="1"/>
</dbReference>
<keyword evidence="8" id="KW-1185">Reference proteome</keyword>
<feature type="transmembrane region" description="Helical" evidence="6">
    <location>
        <begin position="12"/>
        <end position="31"/>
    </location>
</feature>
<organism evidence="7 8">
    <name type="scientific">Anaerostipes rhamnosivorans</name>
    <dbReference type="NCBI Taxonomy" id="1229621"/>
    <lineage>
        <taxon>Bacteria</taxon>
        <taxon>Bacillati</taxon>
        <taxon>Bacillota</taxon>
        <taxon>Clostridia</taxon>
        <taxon>Lachnospirales</taxon>
        <taxon>Lachnospiraceae</taxon>
        <taxon>Anaerostipes</taxon>
    </lineage>
</organism>
<dbReference type="Pfam" id="PF02653">
    <property type="entry name" value="BPD_transp_2"/>
    <property type="match status" value="1"/>
</dbReference>
<protein>
    <submittedName>
        <fullName evidence="7">ABC transporter permease protein</fullName>
    </submittedName>
</protein>
<feature type="transmembrane region" description="Helical" evidence="6">
    <location>
        <begin position="87"/>
        <end position="106"/>
    </location>
</feature>
<dbReference type="EMBL" id="CP040058">
    <property type="protein sequence ID" value="QCP35734.1"/>
    <property type="molecule type" value="Genomic_DNA"/>
</dbReference>
<evidence type="ECO:0000313" key="8">
    <source>
        <dbReference type="Proteomes" id="UP000298653"/>
    </source>
</evidence>